<gene>
    <name evidence="2" type="ORF">HNR24_000351</name>
</gene>
<feature type="compositionally biased region" description="Basic and acidic residues" evidence="1">
    <location>
        <begin position="153"/>
        <end position="163"/>
    </location>
</feature>
<dbReference type="Proteomes" id="UP000546252">
    <property type="component" value="Unassembled WGS sequence"/>
</dbReference>
<evidence type="ECO:0000313" key="3">
    <source>
        <dbReference type="Proteomes" id="UP000546252"/>
    </source>
</evidence>
<organism evidence="2 3">
    <name type="scientific">Nesterenkonia jeotgali</name>
    <dbReference type="NCBI Taxonomy" id="317018"/>
    <lineage>
        <taxon>Bacteria</taxon>
        <taxon>Bacillati</taxon>
        <taxon>Actinomycetota</taxon>
        <taxon>Actinomycetes</taxon>
        <taxon>Micrococcales</taxon>
        <taxon>Micrococcaceae</taxon>
        <taxon>Nesterenkonia</taxon>
    </lineage>
</organism>
<dbReference type="AlphaFoldDB" id="A0A839FFG4"/>
<protein>
    <submittedName>
        <fullName evidence="2">Uncharacterized protein</fullName>
    </submittedName>
</protein>
<accession>A0A839FFG4</accession>
<evidence type="ECO:0000256" key="1">
    <source>
        <dbReference type="SAM" id="MobiDB-lite"/>
    </source>
</evidence>
<evidence type="ECO:0000313" key="2">
    <source>
        <dbReference type="EMBL" id="MBA8920418.1"/>
    </source>
</evidence>
<feature type="region of interest" description="Disordered" evidence="1">
    <location>
        <begin position="138"/>
        <end position="171"/>
    </location>
</feature>
<dbReference type="RefSeq" id="WP_182494832.1">
    <property type="nucleotide sequence ID" value="NZ_BAAAKT010000002.1"/>
</dbReference>
<name>A0A839FFG4_9MICC</name>
<proteinExistence type="predicted"/>
<dbReference type="EMBL" id="JACJIH010000001">
    <property type="protein sequence ID" value="MBA8920418.1"/>
    <property type="molecule type" value="Genomic_DNA"/>
</dbReference>
<sequence>MPRKTHAKTVTLSHPEWCAQRHPDRCGREALFPSEQFHESLRKTFTAHGHPTEGGEPFTVVADWYLMDGKTYDDDPEFDGGLQVTFNDPGTDDTPAAISIGSRDLRALAKFLEAEADAYDAWRQSQDAEIHAEALRTTEERAAKESSAADVEPAPKRPEEGHTRPAAGKRYTPAITTDEWHPSFCQLARTCDAVEGATDPRHLSFAQQFKRRSNGVVGAEGGSGQELFAAVMLQLSHEPGASRPEDYTCEARFVIKNQDEGRTVGITTDSTRLRELGDWLVRCATWVDKKHEITVAEIERRHQERKTA</sequence>
<reference evidence="2 3" key="1">
    <citation type="submission" date="2020-08" db="EMBL/GenBank/DDBJ databases">
        <title>Sequencing the genomes of 1000 actinobacteria strains.</title>
        <authorList>
            <person name="Klenk H.-P."/>
        </authorList>
    </citation>
    <scope>NUCLEOTIDE SEQUENCE [LARGE SCALE GENOMIC DNA]</scope>
    <source>
        <strain evidence="2 3">DSM 19081</strain>
    </source>
</reference>
<comment type="caution">
    <text evidence="2">The sequence shown here is derived from an EMBL/GenBank/DDBJ whole genome shotgun (WGS) entry which is preliminary data.</text>
</comment>